<dbReference type="InterPro" id="IPR013783">
    <property type="entry name" value="Ig-like_fold"/>
</dbReference>
<proteinExistence type="predicted"/>
<feature type="signal peptide" evidence="1">
    <location>
        <begin position="1"/>
        <end position="18"/>
    </location>
</feature>
<organism evidence="2 3">
    <name type="scientific">Flavobacterium sedimenticola</name>
    <dbReference type="NCBI Taxonomy" id="3043286"/>
    <lineage>
        <taxon>Bacteria</taxon>
        <taxon>Pseudomonadati</taxon>
        <taxon>Bacteroidota</taxon>
        <taxon>Flavobacteriia</taxon>
        <taxon>Flavobacteriales</taxon>
        <taxon>Flavobacteriaceae</taxon>
        <taxon>Flavobacterium</taxon>
    </lineage>
</organism>
<dbReference type="Pfam" id="PF13585">
    <property type="entry name" value="CHU_C"/>
    <property type="match status" value="1"/>
</dbReference>
<name>A0ABT6XLA7_9FLAO</name>
<evidence type="ECO:0000313" key="2">
    <source>
        <dbReference type="EMBL" id="MDI9255867.1"/>
    </source>
</evidence>
<gene>
    <name evidence="2" type="ORF">QHT84_00415</name>
</gene>
<reference evidence="2 3" key="1">
    <citation type="submission" date="2023-05" db="EMBL/GenBank/DDBJ databases">
        <title>Flavobacterium sedimenti sp. nov., isolated from the sediment.</title>
        <authorList>
            <person name="Wu N."/>
        </authorList>
    </citation>
    <scope>NUCLEOTIDE SEQUENCE [LARGE SCALE GENOMIC DNA]</scope>
    <source>
        <strain evidence="2 3">YZ-48</strain>
    </source>
</reference>
<dbReference type="InterPro" id="IPR035986">
    <property type="entry name" value="PKD_dom_sf"/>
</dbReference>
<dbReference type="EMBL" id="JASGBP010000001">
    <property type="protein sequence ID" value="MDI9255867.1"/>
    <property type="molecule type" value="Genomic_DNA"/>
</dbReference>
<dbReference type="InterPro" id="IPR026341">
    <property type="entry name" value="T9SS_type_B"/>
</dbReference>
<dbReference type="Gene3D" id="2.60.40.10">
    <property type="entry name" value="Immunoglobulins"/>
    <property type="match status" value="1"/>
</dbReference>
<dbReference type="Proteomes" id="UP001230035">
    <property type="component" value="Unassembled WGS sequence"/>
</dbReference>
<accession>A0ABT6XLA7</accession>
<evidence type="ECO:0000313" key="3">
    <source>
        <dbReference type="Proteomes" id="UP001230035"/>
    </source>
</evidence>
<dbReference type="RefSeq" id="WP_283237559.1">
    <property type="nucleotide sequence ID" value="NZ_JASGBP010000001.1"/>
</dbReference>
<dbReference type="SUPFAM" id="SSF49299">
    <property type="entry name" value="PKD domain"/>
    <property type="match status" value="1"/>
</dbReference>
<evidence type="ECO:0000256" key="1">
    <source>
        <dbReference type="SAM" id="SignalP"/>
    </source>
</evidence>
<keyword evidence="1" id="KW-0732">Signal</keyword>
<sequence>MKQALLFVLIFLGITLNAQNDCADAIVVCGNTNFNNVEVNGSGSIQEVSSCGGQEYNSIWMKIKIATSGTLEFTIVPESPNLIEDFDFYLYYYESCIEKNIIRCSTTNPNMAGLTYNITGLQSSETDTSEGPAGDGNSFVSVVDVLADETYMLVVDRAIGNSNFSIIWTGTATFNDPPQFDLPLGVTSIDLTQCDVDGVPNASTVFDLTQNTPHIIGSQTNVTVTYYTNESDAFLGENAITDPSSFVNTSNPQTIYVRIESTVTECFNNGSFDLIISGEIGLSENQFSICDDTTDGNKFNGQTTFNMQDVTSVIFPNLLPGITVTYYLSQADAENNLNPLPLFFYNTVPESQTLFVKIEDGNCTFISPIDLIVNSFPVVTAASLVQCDYGINPDGVTLFNLSEADGFFTQGASDVDVTYYLDNASLTANQPLPVNYTNTANPQNILAQLLYANGCSTTYPLTLHVNVAVGQSVAGLETCDVQQNGLATFNLNQANIVLLPTQTASYFLTLQDALLEQNQLVNLMHTNTTPYSSSVFVRVEDSANGCSGISEIPLVVNRLPPIEPNGEAYVCANLPGFQTTIDAGLLDGHPYQYVWSYGGAVLPETTAAILVDQPGTYTVNVVNADGCVSTRTIIVNTSNGANITSVASQGTGIENNSVTINPFSPNYGYSIDSPNGPFQSSNQFHNVSCGIHTAYVSDTDGCGVASLPFEIIGIPIYFTPNADGHHDIWRLGCATTQPDTLIQIFDRYGKLIKQMKANGEGWDGTYNGRKLPSDDYWYLIKFPDGKTQKGHFALKR</sequence>
<keyword evidence="3" id="KW-1185">Reference proteome</keyword>
<protein>
    <submittedName>
        <fullName evidence="2">T9SS type B sorting domain-containing protein</fullName>
    </submittedName>
</protein>
<feature type="chain" id="PRO_5045565294" evidence="1">
    <location>
        <begin position="19"/>
        <end position="796"/>
    </location>
</feature>
<comment type="caution">
    <text evidence="2">The sequence shown here is derived from an EMBL/GenBank/DDBJ whole genome shotgun (WGS) entry which is preliminary data.</text>
</comment>
<dbReference type="NCBIfam" id="TIGR04131">
    <property type="entry name" value="Bac_Flav_CTERM"/>
    <property type="match status" value="1"/>
</dbReference>